<keyword evidence="6" id="KW-0720">Serine protease</keyword>
<dbReference type="FunFam" id="2.40.10.10:FF:000120">
    <property type="entry name" value="Putative serine protease"/>
    <property type="match status" value="1"/>
</dbReference>
<feature type="compositionally biased region" description="Pro residues" evidence="11">
    <location>
        <begin position="199"/>
        <end position="210"/>
    </location>
</feature>
<evidence type="ECO:0000256" key="4">
    <source>
        <dbReference type="ARBA" id="ARBA00022801"/>
    </source>
</evidence>
<dbReference type="InterPro" id="IPR001254">
    <property type="entry name" value="Trypsin_dom"/>
</dbReference>
<evidence type="ECO:0000256" key="9">
    <source>
        <dbReference type="ARBA" id="ARBA00052079"/>
    </source>
</evidence>
<dbReference type="PROSITE" id="PS50240">
    <property type="entry name" value="TRYPSIN_DOM"/>
    <property type="match status" value="1"/>
</dbReference>
<proteinExistence type="inferred from homology"/>
<evidence type="ECO:0000256" key="8">
    <source>
        <dbReference type="ARBA" id="ARBA00024195"/>
    </source>
</evidence>
<feature type="domain" description="Peptidase S1" evidence="12">
    <location>
        <begin position="322"/>
        <end position="561"/>
    </location>
</feature>
<comment type="catalytic activity">
    <reaction evidence="9">
        <text>Selective cleavage of 103-Arg-|-Ser-104 and 124-Ile-|-Ile-125 bonds in Limulus clotting factor B to form activated factor B. Cleavage of -Pro-Arg-|-Xaa- bonds in synthetic substrates.</text>
        <dbReference type="EC" id="3.4.21.84"/>
    </reaction>
</comment>
<evidence type="ECO:0000256" key="5">
    <source>
        <dbReference type="ARBA" id="ARBA00022820"/>
    </source>
</evidence>
<feature type="region of interest" description="Disordered" evidence="11">
    <location>
        <begin position="175"/>
        <end position="290"/>
    </location>
</feature>
<organism evidence="13 14">
    <name type="scientific">Halocaridina rubra</name>
    <name type="common">Hawaiian red shrimp</name>
    <dbReference type="NCBI Taxonomy" id="373956"/>
    <lineage>
        <taxon>Eukaryota</taxon>
        <taxon>Metazoa</taxon>
        <taxon>Ecdysozoa</taxon>
        <taxon>Arthropoda</taxon>
        <taxon>Crustacea</taxon>
        <taxon>Multicrustacea</taxon>
        <taxon>Malacostraca</taxon>
        <taxon>Eumalacostraca</taxon>
        <taxon>Eucarida</taxon>
        <taxon>Decapoda</taxon>
        <taxon>Pleocyemata</taxon>
        <taxon>Caridea</taxon>
        <taxon>Atyoidea</taxon>
        <taxon>Atyidae</taxon>
        <taxon>Halocaridina</taxon>
    </lineage>
</organism>
<dbReference type="CDD" id="cd00190">
    <property type="entry name" value="Tryp_SPc"/>
    <property type="match status" value="1"/>
</dbReference>
<dbReference type="InterPro" id="IPR018114">
    <property type="entry name" value="TRYPSIN_HIS"/>
</dbReference>
<dbReference type="InterPro" id="IPR009003">
    <property type="entry name" value="Peptidase_S1_PA"/>
</dbReference>
<evidence type="ECO:0000313" key="14">
    <source>
        <dbReference type="Proteomes" id="UP001381693"/>
    </source>
</evidence>
<gene>
    <name evidence="13" type="primary">Tpsg1_5</name>
    <name evidence="13" type="ORF">SK128_003991</name>
</gene>
<evidence type="ECO:0000256" key="3">
    <source>
        <dbReference type="ARBA" id="ARBA00022729"/>
    </source>
</evidence>
<keyword evidence="7" id="KW-1015">Disulfide bond</keyword>
<reference evidence="13 14" key="1">
    <citation type="submission" date="2023-11" db="EMBL/GenBank/DDBJ databases">
        <title>Halocaridina rubra genome assembly.</title>
        <authorList>
            <person name="Smith C."/>
        </authorList>
    </citation>
    <scope>NUCLEOTIDE SEQUENCE [LARGE SCALE GENOMIC DNA]</scope>
    <source>
        <strain evidence="13">EP-1</strain>
        <tissue evidence="13">Whole</tissue>
    </source>
</reference>
<sequence length="561" mass="61251">IMNPFSIFGNPPCEYRGNSGVCYGAVECLALAGVYGNFCPGLAGLCCLFYRSCGQRTSQEISYFRNTQYPNDERMVESCSFQVIKRSEDYCGLKFTIQRAELPAKASGECDDVYFHVTGVRNNKNKPKCGRLTGKEYFIAFEQVDEVMVHMNSTGARSLSWNLIVTQVKCSEWEGDNWDEDENTGGTGVSPPGTVFPSTFPPVIGPPAPPTVTTSPITGGSLDQCGVKGPSFGQGNRGRTPRRNCPRGPPKRGTNDRASTGRRKPQRKQVSCSEEPNESGRRRPSPPLSTAAIRSSEWDVPTLNDTLFAHYAGPPAPFISRITYGQVSGTREFPWQIAMTINGKFHCGASLISNDHVLTAAHCVISYQNSPSQIDLSLGDWDLSTSNDGASIKAKVSRVNVHPGYSRSTLQNDLAVLKLSERVNFNERIKPVCLPDSNLGIEGEEAIVTGWGRNEASQLQSQLHFLRAKVVSNVLCDNRWNSNGAARGFIVNSMMCMDATNGDSCNGDSGGPSIYEYPPGSGHWIQVGIVSFGSGSCTDAELPGVYTRVSSYINWIREQMF</sequence>
<evidence type="ECO:0000313" key="13">
    <source>
        <dbReference type="EMBL" id="KAK7070347.1"/>
    </source>
</evidence>
<dbReference type="Pfam" id="PF00089">
    <property type="entry name" value="Trypsin"/>
    <property type="match status" value="1"/>
</dbReference>
<evidence type="ECO:0000256" key="6">
    <source>
        <dbReference type="ARBA" id="ARBA00022825"/>
    </source>
</evidence>
<keyword evidence="4 13" id="KW-0378">Hydrolase</keyword>
<dbReference type="GO" id="GO:0006508">
    <property type="term" value="P:proteolysis"/>
    <property type="evidence" value="ECO:0007669"/>
    <property type="project" value="UniProtKB-KW"/>
</dbReference>
<comment type="caution">
    <text evidence="13">The sequence shown here is derived from an EMBL/GenBank/DDBJ whole genome shotgun (WGS) entry which is preliminary data.</text>
</comment>
<dbReference type="GO" id="GO:0004252">
    <property type="term" value="F:serine-type endopeptidase activity"/>
    <property type="evidence" value="ECO:0007669"/>
    <property type="project" value="InterPro"/>
</dbReference>
<dbReference type="Proteomes" id="UP001381693">
    <property type="component" value="Unassembled WGS sequence"/>
</dbReference>
<name>A0AAN8WQK4_HALRR</name>
<comment type="similarity">
    <text evidence="8">Belongs to the peptidase S1 family. CLIP subfamily.</text>
</comment>
<evidence type="ECO:0000256" key="10">
    <source>
        <dbReference type="ARBA" id="ARBA00066707"/>
    </source>
</evidence>
<evidence type="ECO:0000256" key="7">
    <source>
        <dbReference type="ARBA" id="ARBA00023157"/>
    </source>
</evidence>
<dbReference type="GO" id="GO:0042381">
    <property type="term" value="P:hemolymph coagulation"/>
    <property type="evidence" value="ECO:0007669"/>
    <property type="project" value="UniProtKB-KW"/>
</dbReference>
<feature type="non-terminal residue" evidence="13">
    <location>
        <position position="1"/>
    </location>
</feature>
<keyword evidence="5" id="KW-0353">Hemolymph clotting</keyword>
<keyword evidence="14" id="KW-1185">Reference proteome</keyword>
<protein>
    <recommendedName>
        <fullName evidence="10">limulus clotting factor C</fullName>
        <ecNumber evidence="10">3.4.21.84</ecNumber>
    </recommendedName>
</protein>
<evidence type="ECO:0000259" key="12">
    <source>
        <dbReference type="PROSITE" id="PS50240"/>
    </source>
</evidence>
<keyword evidence="3" id="KW-0732">Signal</keyword>
<keyword evidence="2" id="KW-0645">Protease</keyword>
<dbReference type="EC" id="3.4.21.84" evidence="10"/>
<dbReference type="PRINTS" id="PR00722">
    <property type="entry name" value="CHYMOTRYPSIN"/>
</dbReference>
<dbReference type="AlphaFoldDB" id="A0AAN8WQK4"/>
<dbReference type="Gene3D" id="2.40.10.10">
    <property type="entry name" value="Trypsin-like serine proteases"/>
    <property type="match status" value="1"/>
</dbReference>
<dbReference type="PANTHER" id="PTHR24256">
    <property type="entry name" value="TRYPTASE-RELATED"/>
    <property type="match status" value="1"/>
</dbReference>
<dbReference type="InterPro" id="IPR043504">
    <property type="entry name" value="Peptidase_S1_PA_chymotrypsin"/>
</dbReference>
<dbReference type="SMART" id="SM00020">
    <property type="entry name" value="Tryp_SPc"/>
    <property type="match status" value="1"/>
</dbReference>
<dbReference type="PROSITE" id="PS00134">
    <property type="entry name" value="TRYPSIN_HIS"/>
    <property type="match status" value="1"/>
</dbReference>
<evidence type="ECO:0000256" key="1">
    <source>
        <dbReference type="ARBA" id="ARBA00022659"/>
    </source>
</evidence>
<accession>A0AAN8WQK4</accession>
<keyword evidence="1" id="KW-0768">Sushi</keyword>
<evidence type="ECO:0000256" key="11">
    <source>
        <dbReference type="SAM" id="MobiDB-lite"/>
    </source>
</evidence>
<evidence type="ECO:0000256" key="2">
    <source>
        <dbReference type="ARBA" id="ARBA00022670"/>
    </source>
</evidence>
<dbReference type="SUPFAM" id="SSF50494">
    <property type="entry name" value="Trypsin-like serine proteases"/>
    <property type="match status" value="1"/>
</dbReference>
<dbReference type="InterPro" id="IPR051487">
    <property type="entry name" value="Ser/Thr_Proteases_Immune/Dev"/>
</dbReference>
<dbReference type="EMBL" id="JAXCGZ010015415">
    <property type="protein sequence ID" value="KAK7070347.1"/>
    <property type="molecule type" value="Genomic_DNA"/>
</dbReference>
<dbReference type="InterPro" id="IPR001314">
    <property type="entry name" value="Peptidase_S1A"/>
</dbReference>